<dbReference type="AlphaFoldDB" id="A0A9J5Y698"/>
<reference evidence="1 2" key="1">
    <citation type="submission" date="2020-09" db="EMBL/GenBank/DDBJ databases">
        <title>De no assembly of potato wild relative species, Solanum commersonii.</title>
        <authorList>
            <person name="Cho K."/>
        </authorList>
    </citation>
    <scope>NUCLEOTIDE SEQUENCE [LARGE SCALE GENOMIC DNA]</scope>
    <source>
        <strain evidence="1">LZ3.2</strain>
        <tissue evidence="1">Leaf</tissue>
    </source>
</reference>
<name>A0A9J5Y698_SOLCO</name>
<keyword evidence="2" id="KW-1185">Reference proteome</keyword>
<organism evidence="1 2">
    <name type="scientific">Solanum commersonii</name>
    <name type="common">Commerson's wild potato</name>
    <name type="synonym">Commerson's nightshade</name>
    <dbReference type="NCBI Taxonomy" id="4109"/>
    <lineage>
        <taxon>Eukaryota</taxon>
        <taxon>Viridiplantae</taxon>
        <taxon>Streptophyta</taxon>
        <taxon>Embryophyta</taxon>
        <taxon>Tracheophyta</taxon>
        <taxon>Spermatophyta</taxon>
        <taxon>Magnoliopsida</taxon>
        <taxon>eudicotyledons</taxon>
        <taxon>Gunneridae</taxon>
        <taxon>Pentapetalae</taxon>
        <taxon>asterids</taxon>
        <taxon>lamiids</taxon>
        <taxon>Solanales</taxon>
        <taxon>Solanaceae</taxon>
        <taxon>Solanoideae</taxon>
        <taxon>Solaneae</taxon>
        <taxon>Solanum</taxon>
    </lineage>
</organism>
<proteinExistence type="predicted"/>
<comment type="caution">
    <text evidence="1">The sequence shown here is derived from an EMBL/GenBank/DDBJ whole genome shotgun (WGS) entry which is preliminary data.</text>
</comment>
<evidence type="ECO:0000313" key="2">
    <source>
        <dbReference type="Proteomes" id="UP000824120"/>
    </source>
</evidence>
<evidence type="ECO:0000313" key="1">
    <source>
        <dbReference type="EMBL" id="KAG5594574.1"/>
    </source>
</evidence>
<dbReference type="Proteomes" id="UP000824120">
    <property type="component" value="Chromosome 7"/>
</dbReference>
<protein>
    <submittedName>
        <fullName evidence="1">Uncharacterized protein</fullName>
    </submittedName>
</protein>
<dbReference type="EMBL" id="JACXVP010000007">
    <property type="protein sequence ID" value="KAG5594574.1"/>
    <property type="molecule type" value="Genomic_DNA"/>
</dbReference>
<accession>A0A9J5Y698</accession>
<sequence>MNSYDLPIQGYQGKAPHYARPSYHGGHPLMQVQATQRRVLLLNPRYHDMVCGLTKSSYHAKHSIVLSSK</sequence>
<gene>
    <name evidence="1" type="ORF">H5410_035806</name>
</gene>